<dbReference type="SUPFAM" id="SSF57701">
    <property type="entry name" value="Zn2/Cys6 DNA-binding domain"/>
    <property type="match status" value="1"/>
</dbReference>
<comment type="subcellular location">
    <subcellularLocation>
        <location evidence="1">Nucleus</location>
    </subcellularLocation>
</comment>
<dbReference type="PANTHER" id="PTHR37534:SF46">
    <property type="entry name" value="ZN(II)2CYS6 TRANSCRIPTION FACTOR (EUROFUNG)"/>
    <property type="match status" value="1"/>
</dbReference>
<dbReference type="GO" id="GO:0008270">
    <property type="term" value="F:zinc ion binding"/>
    <property type="evidence" value="ECO:0007669"/>
    <property type="project" value="InterPro"/>
</dbReference>
<organism evidence="4 5">
    <name type="scientific">Hyaloscypha hepaticicola</name>
    <dbReference type="NCBI Taxonomy" id="2082293"/>
    <lineage>
        <taxon>Eukaryota</taxon>
        <taxon>Fungi</taxon>
        <taxon>Dikarya</taxon>
        <taxon>Ascomycota</taxon>
        <taxon>Pezizomycotina</taxon>
        <taxon>Leotiomycetes</taxon>
        <taxon>Helotiales</taxon>
        <taxon>Hyaloscyphaceae</taxon>
        <taxon>Hyaloscypha</taxon>
    </lineage>
</organism>
<evidence type="ECO:0000256" key="1">
    <source>
        <dbReference type="ARBA" id="ARBA00004123"/>
    </source>
</evidence>
<dbReference type="CDD" id="cd00067">
    <property type="entry name" value="GAL4"/>
    <property type="match status" value="1"/>
</dbReference>
<feature type="domain" description="Zn(2)-C6 fungal-type" evidence="3">
    <location>
        <begin position="14"/>
        <end position="43"/>
    </location>
</feature>
<sequence length="644" mass="73698">MSQSSPDDVLQLKGCDACSLRKLKCDEDWPSCGACRQRNRQCSGPRTKLRASRQRTERETRTYLPLIPKASNLPRDEFIATRELLHAQVDPDSYTKSMEPRSCPLFLSTTSSPPADGFTATGDLLRGKLGPASYDESFTNDELGTEMNMDHKYTTYSIPMDYTSEILQPMETTGFGGLEPSVAFLDFATSWCPGFDPFYQLSDHHIPAANSLVLDTTEVHALNHYQDAFSKYRTTKTPRWSTHRLLLDLANENPMLMHLILAVSLNDVCYRKDSGSSKAAKDHFQIALGDLIKVVNQDSTEQYTLCMAAFLFLYLYIPKEKLLPPHTVNLLSTAVKDYVESHRLDSLCLEQQPETTPESTLSSSNRHVLARLIIWTFDEDVKCGFQGYGGYLAEYLTAHRERTMAVYEVSRVVLQEHKWGETYPKDQAEDDDDNAMELEFLWVLTALWQDINELTRKPAADQAESRRRIDQRFTLLPKKYSSVFQNSARTDMPRSRVQINADYNVVLFNALKVYYFRARIGETELEAPPDIQKALMHILIIIRRTFASNGNELHDRLQWPLFLAGIETDDGFHSDWVLSRISKNRQKRVLEMVIQRQTYSGSRLKRLSIHEIRDLLFEGQIDANVVLLGAEYNSLWDILAEFCS</sequence>
<name>A0A2J6PMJ0_9HELO</name>
<dbReference type="PROSITE" id="PS00463">
    <property type="entry name" value="ZN2_CY6_FUNGAL_1"/>
    <property type="match status" value="1"/>
</dbReference>
<gene>
    <name evidence="4" type="ORF">NA56DRAFT_609335</name>
</gene>
<dbReference type="InterPro" id="IPR021858">
    <property type="entry name" value="Fun_TF"/>
</dbReference>
<dbReference type="EMBL" id="KZ613515">
    <property type="protein sequence ID" value="PMD15258.1"/>
    <property type="molecule type" value="Genomic_DNA"/>
</dbReference>
<dbReference type="Gene3D" id="4.10.240.10">
    <property type="entry name" value="Zn(2)-C6 fungal-type DNA-binding domain"/>
    <property type="match status" value="1"/>
</dbReference>
<protein>
    <recommendedName>
        <fullName evidence="3">Zn(2)-C6 fungal-type domain-containing protein</fullName>
    </recommendedName>
</protein>
<evidence type="ECO:0000256" key="2">
    <source>
        <dbReference type="ARBA" id="ARBA00023242"/>
    </source>
</evidence>
<dbReference type="GO" id="GO:0005634">
    <property type="term" value="C:nucleus"/>
    <property type="evidence" value="ECO:0007669"/>
    <property type="project" value="UniProtKB-SubCell"/>
</dbReference>
<dbReference type="InterPro" id="IPR036864">
    <property type="entry name" value="Zn2-C6_fun-type_DNA-bd_sf"/>
</dbReference>
<dbReference type="PROSITE" id="PS50048">
    <property type="entry name" value="ZN2_CY6_FUNGAL_2"/>
    <property type="match status" value="1"/>
</dbReference>
<dbReference type="Pfam" id="PF11951">
    <property type="entry name" value="Fungal_trans_2"/>
    <property type="match status" value="1"/>
</dbReference>
<keyword evidence="5" id="KW-1185">Reference proteome</keyword>
<dbReference type="PANTHER" id="PTHR37534">
    <property type="entry name" value="TRANSCRIPTIONAL ACTIVATOR PROTEIN UGA3"/>
    <property type="match status" value="1"/>
</dbReference>
<dbReference type="GO" id="GO:0000981">
    <property type="term" value="F:DNA-binding transcription factor activity, RNA polymerase II-specific"/>
    <property type="evidence" value="ECO:0007669"/>
    <property type="project" value="InterPro"/>
</dbReference>
<dbReference type="OrthoDB" id="648861at2759"/>
<dbReference type="SMART" id="SM00066">
    <property type="entry name" value="GAL4"/>
    <property type="match status" value="1"/>
</dbReference>
<proteinExistence type="predicted"/>
<evidence type="ECO:0000313" key="4">
    <source>
        <dbReference type="EMBL" id="PMD15258.1"/>
    </source>
</evidence>
<reference evidence="4 5" key="1">
    <citation type="submission" date="2016-05" db="EMBL/GenBank/DDBJ databases">
        <title>A degradative enzymes factory behind the ericoid mycorrhizal symbiosis.</title>
        <authorList>
            <consortium name="DOE Joint Genome Institute"/>
            <person name="Martino E."/>
            <person name="Morin E."/>
            <person name="Grelet G."/>
            <person name="Kuo A."/>
            <person name="Kohler A."/>
            <person name="Daghino S."/>
            <person name="Barry K."/>
            <person name="Choi C."/>
            <person name="Cichocki N."/>
            <person name="Clum A."/>
            <person name="Copeland A."/>
            <person name="Hainaut M."/>
            <person name="Haridas S."/>
            <person name="Labutti K."/>
            <person name="Lindquist E."/>
            <person name="Lipzen A."/>
            <person name="Khouja H.-R."/>
            <person name="Murat C."/>
            <person name="Ohm R."/>
            <person name="Olson A."/>
            <person name="Spatafora J."/>
            <person name="Veneault-Fourrey C."/>
            <person name="Henrissat B."/>
            <person name="Grigoriev I."/>
            <person name="Martin F."/>
            <person name="Perotto S."/>
        </authorList>
    </citation>
    <scope>NUCLEOTIDE SEQUENCE [LARGE SCALE GENOMIC DNA]</scope>
    <source>
        <strain evidence="4 5">UAMH 7357</strain>
    </source>
</reference>
<keyword evidence="2" id="KW-0539">Nucleus</keyword>
<evidence type="ECO:0000313" key="5">
    <source>
        <dbReference type="Proteomes" id="UP000235672"/>
    </source>
</evidence>
<dbReference type="Proteomes" id="UP000235672">
    <property type="component" value="Unassembled WGS sequence"/>
</dbReference>
<dbReference type="AlphaFoldDB" id="A0A2J6PMJ0"/>
<dbReference type="Pfam" id="PF00172">
    <property type="entry name" value="Zn_clus"/>
    <property type="match status" value="1"/>
</dbReference>
<dbReference type="InterPro" id="IPR001138">
    <property type="entry name" value="Zn2Cys6_DnaBD"/>
</dbReference>
<accession>A0A2J6PMJ0</accession>
<evidence type="ECO:0000259" key="3">
    <source>
        <dbReference type="PROSITE" id="PS50048"/>
    </source>
</evidence>